<reference evidence="1" key="1">
    <citation type="submission" date="2021-06" db="EMBL/GenBank/DDBJ databases">
        <authorList>
            <person name="Kallberg Y."/>
            <person name="Tangrot J."/>
            <person name="Rosling A."/>
        </authorList>
    </citation>
    <scope>NUCLEOTIDE SEQUENCE</scope>
    <source>
        <strain evidence="1">IN212</strain>
    </source>
</reference>
<evidence type="ECO:0000313" key="1">
    <source>
        <dbReference type="EMBL" id="CAG8716632.1"/>
    </source>
</evidence>
<dbReference type="EMBL" id="CAJVPZ010023751">
    <property type="protein sequence ID" value="CAG8716632.1"/>
    <property type="molecule type" value="Genomic_DNA"/>
</dbReference>
<accession>A0A9N9I1R3</accession>
<dbReference type="OrthoDB" id="2375936at2759"/>
<proteinExistence type="predicted"/>
<gene>
    <name evidence="1" type="ORF">RFULGI_LOCUS11186</name>
</gene>
<evidence type="ECO:0000313" key="2">
    <source>
        <dbReference type="Proteomes" id="UP000789396"/>
    </source>
</evidence>
<feature type="non-terminal residue" evidence="1">
    <location>
        <position position="45"/>
    </location>
</feature>
<sequence length="45" mass="5434">MRPQSYKTQSGLQWHETIKHKEHNMIPSHILPIPIYELDHIKKVM</sequence>
<dbReference type="AlphaFoldDB" id="A0A9N9I1R3"/>
<organism evidence="1 2">
    <name type="scientific">Racocetra fulgida</name>
    <dbReference type="NCBI Taxonomy" id="60492"/>
    <lineage>
        <taxon>Eukaryota</taxon>
        <taxon>Fungi</taxon>
        <taxon>Fungi incertae sedis</taxon>
        <taxon>Mucoromycota</taxon>
        <taxon>Glomeromycotina</taxon>
        <taxon>Glomeromycetes</taxon>
        <taxon>Diversisporales</taxon>
        <taxon>Gigasporaceae</taxon>
        <taxon>Racocetra</taxon>
    </lineage>
</organism>
<name>A0A9N9I1R3_9GLOM</name>
<protein>
    <submittedName>
        <fullName evidence="1">19767_t:CDS:1</fullName>
    </submittedName>
</protein>
<comment type="caution">
    <text evidence="1">The sequence shown here is derived from an EMBL/GenBank/DDBJ whole genome shotgun (WGS) entry which is preliminary data.</text>
</comment>
<dbReference type="Proteomes" id="UP000789396">
    <property type="component" value="Unassembled WGS sequence"/>
</dbReference>
<keyword evidence="2" id="KW-1185">Reference proteome</keyword>